<dbReference type="Proteomes" id="UP000001593">
    <property type="component" value="Unassembled WGS sequence"/>
</dbReference>
<organism evidence="1 2">
    <name type="scientific">Nematostella vectensis</name>
    <name type="common">Starlet sea anemone</name>
    <dbReference type="NCBI Taxonomy" id="45351"/>
    <lineage>
        <taxon>Eukaryota</taxon>
        <taxon>Metazoa</taxon>
        <taxon>Cnidaria</taxon>
        <taxon>Anthozoa</taxon>
        <taxon>Hexacorallia</taxon>
        <taxon>Actiniaria</taxon>
        <taxon>Edwardsiidae</taxon>
        <taxon>Nematostella</taxon>
    </lineage>
</organism>
<dbReference type="InParanoid" id="A7SVG2"/>
<name>A7SVG2_NEMVE</name>
<proteinExistence type="predicted"/>
<dbReference type="EMBL" id="DS469834">
    <property type="protein sequence ID" value="EDO32304.1"/>
    <property type="molecule type" value="Genomic_DNA"/>
</dbReference>
<dbReference type="AlphaFoldDB" id="A7SVG2"/>
<dbReference type="PhylomeDB" id="A7SVG2"/>
<keyword evidence="2" id="KW-1185">Reference proteome</keyword>
<sequence length="330" mass="37238">MKFVYIKRRCIQFTDGLEVSYSCSCNKDEESLLDGLDDKVDISVQVHFVESVRKVEKTRSTEDKCSDMPCYYADTTILWDDLPRVFAKISKKVYNFLNLKNVSQTVPRNYFSYTLPKHSTTELLRVNTSCLDSDLDLRLDKGCSVVFGGKTEGLNEPVNYYNNSCASFHLELEGDLVFKLNPGPETKPEVHSPRQPCHSPLTSLLGTKSHPKPISAIPVLITNKYTNPFHLNPRFSPPVRNPSNLINIKRDPMLVNSCSGNARLCLLNARPVKSKSFIIKDFVVDNNIDILAITETWLKDDINDQLTVNDICPSGFFYITCPVLGEGVVE</sequence>
<accession>A7SVG2</accession>
<reference evidence="1 2" key="1">
    <citation type="journal article" date="2007" name="Science">
        <title>Sea anemone genome reveals ancestral eumetazoan gene repertoire and genomic organization.</title>
        <authorList>
            <person name="Putnam N.H."/>
            <person name="Srivastava M."/>
            <person name="Hellsten U."/>
            <person name="Dirks B."/>
            <person name="Chapman J."/>
            <person name="Salamov A."/>
            <person name="Terry A."/>
            <person name="Shapiro H."/>
            <person name="Lindquist E."/>
            <person name="Kapitonov V.V."/>
            <person name="Jurka J."/>
            <person name="Genikhovich G."/>
            <person name="Grigoriev I.V."/>
            <person name="Lucas S.M."/>
            <person name="Steele R.E."/>
            <person name="Finnerty J.R."/>
            <person name="Technau U."/>
            <person name="Martindale M.Q."/>
            <person name="Rokhsar D.S."/>
        </authorList>
    </citation>
    <scope>NUCLEOTIDE SEQUENCE [LARGE SCALE GENOMIC DNA]</scope>
    <source>
        <strain evidence="2">CH2 X CH6</strain>
    </source>
</reference>
<gene>
    <name evidence="1" type="ORF">NEMVEDRAFT_v1g218086</name>
</gene>
<protein>
    <submittedName>
        <fullName evidence="1">Uncharacterized protein</fullName>
    </submittedName>
</protein>
<evidence type="ECO:0000313" key="2">
    <source>
        <dbReference type="Proteomes" id="UP000001593"/>
    </source>
</evidence>
<evidence type="ECO:0000313" key="1">
    <source>
        <dbReference type="EMBL" id="EDO32304.1"/>
    </source>
</evidence>
<dbReference type="HOGENOM" id="CLU_842800_0_0_1"/>